<name>A0A7J8A860_PIPKU</name>
<keyword evidence="3" id="KW-1185">Reference proteome</keyword>
<dbReference type="SUPFAM" id="SSF48366">
    <property type="entry name" value="Ras GEF"/>
    <property type="match status" value="1"/>
</dbReference>
<gene>
    <name evidence="2" type="ORF">mPipKuh1_008937</name>
</gene>
<feature type="compositionally biased region" description="Basic and acidic residues" evidence="1">
    <location>
        <begin position="1"/>
        <end position="17"/>
    </location>
</feature>
<sequence length="364" mass="41061">MEDCKSQVKDLEHKEPEDTPPQKQEDKRIQKVGDNSSEEDVIEELADGFTYTINWNKGLEHQSRNSVQCKSESSNEDVVKELVHGPHYIICRVKVQMHQVDITGQCQAESSNEDVIEELVGGFNSYTFLHQGKVCQATDTIQWQTKCAAELTLNLHEARRMRALQEGTLGRVAALMVPAFLAGNISHITTFMPSHPAFCRAQQFLDQLFTRSNPPSIRSDAVKIFSTTGGIPPYNDQRDTLQDQVKKTIASMMGTWPDKVQGFGRALHFPWFQLKQASVQVHFPTSHHVALAHLVWIKLEHLKPTKASPEGPHPGIQSISEPKEEPVHGRASGPVRGPALAWSGMKQYQKPSWRRLFEAYFFLS</sequence>
<feature type="region of interest" description="Disordered" evidence="1">
    <location>
        <begin position="1"/>
        <end position="39"/>
    </location>
</feature>
<dbReference type="Gene3D" id="1.20.870.10">
    <property type="entry name" value="Son of sevenless (SoS) protein Chain: S domain 1"/>
    <property type="match status" value="1"/>
</dbReference>
<dbReference type="EMBL" id="JACAGB010000002">
    <property type="protein sequence ID" value="KAF6382581.1"/>
    <property type="molecule type" value="Genomic_DNA"/>
</dbReference>
<protein>
    <submittedName>
        <fullName evidence="2">Uncharacterized protein</fullName>
    </submittedName>
</protein>
<accession>A0A7J8A860</accession>
<comment type="caution">
    <text evidence="2">The sequence shown here is derived from an EMBL/GenBank/DDBJ whole genome shotgun (WGS) entry which is preliminary data.</text>
</comment>
<organism evidence="2 3">
    <name type="scientific">Pipistrellus kuhlii</name>
    <name type="common">Kuhl's pipistrelle</name>
    <dbReference type="NCBI Taxonomy" id="59472"/>
    <lineage>
        <taxon>Eukaryota</taxon>
        <taxon>Metazoa</taxon>
        <taxon>Chordata</taxon>
        <taxon>Craniata</taxon>
        <taxon>Vertebrata</taxon>
        <taxon>Euteleostomi</taxon>
        <taxon>Mammalia</taxon>
        <taxon>Eutheria</taxon>
        <taxon>Laurasiatheria</taxon>
        <taxon>Chiroptera</taxon>
        <taxon>Yangochiroptera</taxon>
        <taxon>Vespertilionidae</taxon>
        <taxon>Pipistrellus</taxon>
    </lineage>
</organism>
<dbReference type="AlphaFoldDB" id="A0A7J8A860"/>
<feature type="region of interest" description="Disordered" evidence="1">
    <location>
        <begin position="305"/>
        <end position="336"/>
    </location>
</feature>
<evidence type="ECO:0000313" key="2">
    <source>
        <dbReference type="EMBL" id="KAF6382581.1"/>
    </source>
</evidence>
<evidence type="ECO:0000256" key="1">
    <source>
        <dbReference type="SAM" id="MobiDB-lite"/>
    </source>
</evidence>
<proteinExistence type="predicted"/>
<dbReference type="Proteomes" id="UP000558488">
    <property type="component" value="Unassembled WGS sequence"/>
</dbReference>
<dbReference type="InterPro" id="IPR023578">
    <property type="entry name" value="Ras_GEF_dom_sf"/>
</dbReference>
<reference evidence="2 3" key="1">
    <citation type="journal article" date="2020" name="Nature">
        <title>Six reference-quality genomes reveal evolution of bat adaptations.</title>
        <authorList>
            <person name="Jebb D."/>
            <person name="Huang Z."/>
            <person name="Pippel M."/>
            <person name="Hughes G.M."/>
            <person name="Lavrichenko K."/>
            <person name="Devanna P."/>
            <person name="Winkler S."/>
            <person name="Jermiin L.S."/>
            <person name="Skirmuntt E.C."/>
            <person name="Katzourakis A."/>
            <person name="Burkitt-Gray L."/>
            <person name="Ray D.A."/>
            <person name="Sullivan K.A.M."/>
            <person name="Roscito J.G."/>
            <person name="Kirilenko B.M."/>
            <person name="Davalos L.M."/>
            <person name="Corthals A.P."/>
            <person name="Power M.L."/>
            <person name="Jones G."/>
            <person name="Ransome R.D."/>
            <person name="Dechmann D.K.N."/>
            <person name="Locatelli A.G."/>
            <person name="Puechmaille S.J."/>
            <person name="Fedrigo O."/>
            <person name="Jarvis E.D."/>
            <person name="Hiller M."/>
            <person name="Vernes S.C."/>
            <person name="Myers E.W."/>
            <person name="Teeling E.C."/>
        </authorList>
    </citation>
    <scope>NUCLEOTIDE SEQUENCE [LARGE SCALE GENOMIC DNA]</scope>
    <source>
        <strain evidence="2">MPipKuh1</strain>
        <tissue evidence="2">Flight muscle</tissue>
    </source>
</reference>
<evidence type="ECO:0000313" key="3">
    <source>
        <dbReference type="Proteomes" id="UP000558488"/>
    </source>
</evidence>